<dbReference type="AlphaFoldDB" id="A0A5J5F0N4"/>
<dbReference type="OrthoDB" id="37730at2759"/>
<evidence type="ECO:0000313" key="2">
    <source>
        <dbReference type="EMBL" id="KAA8908836.1"/>
    </source>
</evidence>
<dbReference type="Pfam" id="PF03070">
    <property type="entry name" value="TENA_THI-4"/>
    <property type="match status" value="1"/>
</dbReference>
<comment type="caution">
    <text evidence="2">The sequence shown here is derived from an EMBL/GenBank/DDBJ whole genome shotgun (WGS) entry which is preliminary data.</text>
</comment>
<reference evidence="2 3" key="1">
    <citation type="submission" date="2019-09" db="EMBL/GenBank/DDBJ databases">
        <title>Draft genome of the ectomycorrhizal ascomycete Sphaerosporella brunnea.</title>
        <authorList>
            <consortium name="DOE Joint Genome Institute"/>
            <person name="Benucci G.M."/>
            <person name="Marozzi G."/>
            <person name="Antonielli L."/>
            <person name="Sanchez S."/>
            <person name="Marco P."/>
            <person name="Wang X."/>
            <person name="Falini L.B."/>
            <person name="Barry K."/>
            <person name="Haridas S."/>
            <person name="Lipzen A."/>
            <person name="Labutti K."/>
            <person name="Grigoriev I.V."/>
            <person name="Murat C."/>
            <person name="Martin F."/>
            <person name="Albertini E."/>
            <person name="Donnini D."/>
            <person name="Bonito G."/>
        </authorList>
    </citation>
    <scope>NUCLEOTIDE SEQUENCE [LARGE SCALE GENOMIC DNA]</scope>
    <source>
        <strain evidence="2 3">Sb_GMNB300</strain>
    </source>
</reference>
<gene>
    <name evidence="2" type="ORF">FN846DRAFT_647161</name>
</gene>
<protein>
    <recommendedName>
        <fullName evidence="1">Thiaminase-2/PQQC domain-containing protein</fullName>
    </recommendedName>
</protein>
<dbReference type="CDD" id="cd19357">
    <property type="entry name" value="TenA_E_At3g16990-like"/>
    <property type="match status" value="1"/>
</dbReference>
<name>A0A5J5F0N4_9PEZI</name>
<dbReference type="EMBL" id="VXIS01000064">
    <property type="protein sequence ID" value="KAA8908836.1"/>
    <property type="molecule type" value="Genomic_DNA"/>
</dbReference>
<sequence>MTTTTSTTSTATPPTSWNLTRKLAQASTETPFIQHLSAGTLPAKSFDDWLYNDYVYVRSHIRFIARLISVLPAEAAEVEARLRDGYRVLGDELAEFRRRAGERGIHLPSLPAVPQTPEEEDSRALDAAYEELAGIPGVKDGCKVHMKFMLTLAQPAAAAAAEWKTLLAVFWASEKVYCDAMWFVKEAEGFARLEASMSGFVGWWANVPFREYVDFLEEAVAKTGVKLEEVQGPLEELLRGEEAFWRMCEEGLE</sequence>
<proteinExistence type="predicted"/>
<dbReference type="GO" id="GO:0006772">
    <property type="term" value="P:thiamine metabolic process"/>
    <property type="evidence" value="ECO:0007669"/>
    <property type="project" value="UniProtKB-ARBA"/>
</dbReference>
<keyword evidence="3" id="KW-1185">Reference proteome</keyword>
<dbReference type="Proteomes" id="UP000326924">
    <property type="component" value="Unassembled WGS sequence"/>
</dbReference>
<dbReference type="InParanoid" id="A0A5J5F0N4"/>
<dbReference type="InterPro" id="IPR004305">
    <property type="entry name" value="Thiaminase-2/PQQC"/>
</dbReference>
<accession>A0A5J5F0N4</accession>
<dbReference type="SUPFAM" id="SSF48613">
    <property type="entry name" value="Heme oxygenase-like"/>
    <property type="match status" value="1"/>
</dbReference>
<organism evidence="2 3">
    <name type="scientific">Sphaerosporella brunnea</name>
    <dbReference type="NCBI Taxonomy" id="1250544"/>
    <lineage>
        <taxon>Eukaryota</taxon>
        <taxon>Fungi</taxon>
        <taxon>Dikarya</taxon>
        <taxon>Ascomycota</taxon>
        <taxon>Pezizomycotina</taxon>
        <taxon>Pezizomycetes</taxon>
        <taxon>Pezizales</taxon>
        <taxon>Pyronemataceae</taxon>
        <taxon>Sphaerosporella</taxon>
    </lineage>
</organism>
<evidence type="ECO:0000259" key="1">
    <source>
        <dbReference type="Pfam" id="PF03070"/>
    </source>
</evidence>
<dbReference type="InterPro" id="IPR016084">
    <property type="entry name" value="Haem_Oase-like_multi-hlx"/>
</dbReference>
<feature type="domain" description="Thiaminase-2/PQQC" evidence="1">
    <location>
        <begin position="23"/>
        <end position="112"/>
    </location>
</feature>
<dbReference type="Gene3D" id="1.20.910.10">
    <property type="entry name" value="Heme oxygenase-like"/>
    <property type="match status" value="1"/>
</dbReference>
<evidence type="ECO:0000313" key="3">
    <source>
        <dbReference type="Proteomes" id="UP000326924"/>
    </source>
</evidence>